<evidence type="ECO:0000313" key="1">
    <source>
        <dbReference type="EMBL" id="GAI06448.1"/>
    </source>
</evidence>
<sequence length="96" mass="10816">MEQCLLGLSDHVLYVSHELMQEEEGQVKRATYLGHGVDFNHFASARTLMHQIPQVFQNLSRPIVGFYGTLHSLMIDLELMVKVARHIGKGTLLVIG</sequence>
<gene>
    <name evidence="1" type="ORF">S06H3_14942</name>
</gene>
<name>X1KIF0_9ZZZZ</name>
<feature type="non-terminal residue" evidence="1">
    <location>
        <position position="96"/>
    </location>
</feature>
<organism evidence="1">
    <name type="scientific">marine sediment metagenome</name>
    <dbReference type="NCBI Taxonomy" id="412755"/>
    <lineage>
        <taxon>unclassified sequences</taxon>
        <taxon>metagenomes</taxon>
        <taxon>ecological metagenomes</taxon>
    </lineage>
</organism>
<protein>
    <submittedName>
        <fullName evidence="1">Uncharacterized protein</fullName>
    </submittedName>
</protein>
<proteinExistence type="predicted"/>
<dbReference type="EMBL" id="BARV01007328">
    <property type="protein sequence ID" value="GAI06448.1"/>
    <property type="molecule type" value="Genomic_DNA"/>
</dbReference>
<dbReference type="AlphaFoldDB" id="X1KIF0"/>
<reference evidence="1" key="1">
    <citation type="journal article" date="2014" name="Front. Microbiol.">
        <title>High frequency of phylogenetically diverse reductive dehalogenase-homologous genes in deep subseafloor sedimentary metagenomes.</title>
        <authorList>
            <person name="Kawai M."/>
            <person name="Futagami T."/>
            <person name="Toyoda A."/>
            <person name="Takaki Y."/>
            <person name="Nishi S."/>
            <person name="Hori S."/>
            <person name="Arai W."/>
            <person name="Tsubouchi T."/>
            <person name="Morono Y."/>
            <person name="Uchiyama I."/>
            <person name="Ito T."/>
            <person name="Fujiyama A."/>
            <person name="Inagaki F."/>
            <person name="Takami H."/>
        </authorList>
    </citation>
    <scope>NUCLEOTIDE SEQUENCE</scope>
    <source>
        <strain evidence="1">Expedition CK06-06</strain>
    </source>
</reference>
<comment type="caution">
    <text evidence="1">The sequence shown here is derived from an EMBL/GenBank/DDBJ whole genome shotgun (WGS) entry which is preliminary data.</text>
</comment>
<accession>X1KIF0</accession>